<keyword evidence="1" id="KW-0479">Metal-binding</keyword>
<sequence>MTLEKILHMKGGEGETSYVKNSFYQERGIWITKRIIEHEITNFNLEASSNGRFEVAELGCSSGPNALLAFSWILKTLKERNHNLQIMLFLNDLPSNDFNTLFQHLPTFYEGLKGVNEEEQLMLQTYVAVVPGSFFERLFPDNSIHFIHASYSVHWLAQVPKDLKNKGNIYMSKSSPQGVFKSYLEEFQKDFMLFLKARSKEMVPGGCMVLTLLGRRSSDPSSDECCQPFKLLSDALFEMVSQGLVNEAKADSYDLPIYLPTLQELRAVVEAEGCFDIGREEIFEVNWDSMEDADHLYNDRSLSGIRAAKILRAVFEPMLLIHFGEDLSLDDLFSRFANNVCNYMGKKKKYINLLVTLKRKY</sequence>
<protein>
    <submittedName>
        <fullName evidence="3">Salicylate O-methyltransferase</fullName>
    </submittedName>
</protein>
<keyword evidence="4" id="KW-1185">Reference proteome</keyword>
<dbReference type="InterPro" id="IPR005299">
    <property type="entry name" value="MeTrfase_7"/>
</dbReference>
<dbReference type="InterPro" id="IPR042086">
    <property type="entry name" value="MeTrfase_capping"/>
</dbReference>
<accession>A0AAV9E397</accession>
<dbReference type="InterPro" id="IPR029063">
    <property type="entry name" value="SAM-dependent_MTases_sf"/>
</dbReference>
<organism evidence="3 4">
    <name type="scientific">Acorus calamus</name>
    <name type="common">Sweet flag</name>
    <dbReference type="NCBI Taxonomy" id="4465"/>
    <lineage>
        <taxon>Eukaryota</taxon>
        <taxon>Viridiplantae</taxon>
        <taxon>Streptophyta</taxon>
        <taxon>Embryophyta</taxon>
        <taxon>Tracheophyta</taxon>
        <taxon>Spermatophyta</taxon>
        <taxon>Magnoliopsida</taxon>
        <taxon>Liliopsida</taxon>
        <taxon>Acoraceae</taxon>
        <taxon>Acorus</taxon>
    </lineage>
</organism>
<proteinExistence type="predicted"/>
<reference evidence="3" key="2">
    <citation type="submission" date="2023-06" db="EMBL/GenBank/DDBJ databases">
        <authorList>
            <person name="Ma L."/>
            <person name="Liu K.-W."/>
            <person name="Li Z."/>
            <person name="Hsiao Y.-Y."/>
            <person name="Qi Y."/>
            <person name="Fu T."/>
            <person name="Tang G."/>
            <person name="Zhang D."/>
            <person name="Sun W.-H."/>
            <person name="Liu D.-K."/>
            <person name="Li Y."/>
            <person name="Chen G.-Z."/>
            <person name="Liu X.-D."/>
            <person name="Liao X.-Y."/>
            <person name="Jiang Y.-T."/>
            <person name="Yu X."/>
            <person name="Hao Y."/>
            <person name="Huang J."/>
            <person name="Zhao X.-W."/>
            <person name="Ke S."/>
            <person name="Chen Y.-Y."/>
            <person name="Wu W.-L."/>
            <person name="Hsu J.-L."/>
            <person name="Lin Y.-F."/>
            <person name="Huang M.-D."/>
            <person name="Li C.-Y."/>
            <person name="Huang L."/>
            <person name="Wang Z.-W."/>
            <person name="Zhao X."/>
            <person name="Zhong W.-Y."/>
            <person name="Peng D.-H."/>
            <person name="Ahmad S."/>
            <person name="Lan S."/>
            <person name="Zhang J.-S."/>
            <person name="Tsai W.-C."/>
            <person name="Van De Peer Y."/>
            <person name="Liu Z.-J."/>
        </authorList>
    </citation>
    <scope>NUCLEOTIDE SEQUENCE</scope>
    <source>
        <strain evidence="3">CP</strain>
        <tissue evidence="3">Leaves</tissue>
    </source>
</reference>
<dbReference type="EMBL" id="JAUJYO010000010">
    <property type="protein sequence ID" value="KAK1307479.1"/>
    <property type="molecule type" value="Genomic_DNA"/>
</dbReference>
<keyword evidence="2" id="KW-0460">Magnesium</keyword>
<dbReference type="GO" id="GO:0046872">
    <property type="term" value="F:metal ion binding"/>
    <property type="evidence" value="ECO:0007669"/>
    <property type="project" value="UniProtKB-KW"/>
</dbReference>
<dbReference type="PANTHER" id="PTHR31009">
    <property type="entry name" value="S-ADENOSYL-L-METHIONINE:CARBOXYL METHYLTRANSFERASE FAMILY PROTEIN"/>
    <property type="match status" value="1"/>
</dbReference>
<dbReference type="SUPFAM" id="SSF53335">
    <property type="entry name" value="S-adenosyl-L-methionine-dependent methyltransferases"/>
    <property type="match status" value="1"/>
</dbReference>
<evidence type="ECO:0000256" key="1">
    <source>
        <dbReference type="ARBA" id="ARBA00022723"/>
    </source>
</evidence>
<dbReference type="Pfam" id="PF03492">
    <property type="entry name" value="Methyltransf_7"/>
    <property type="match status" value="1"/>
</dbReference>
<dbReference type="AlphaFoldDB" id="A0AAV9E397"/>
<evidence type="ECO:0000313" key="4">
    <source>
        <dbReference type="Proteomes" id="UP001180020"/>
    </source>
</evidence>
<evidence type="ECO:0000256" key="2">
    <source>
        <dbReference type="ARBA" id="ARBA00022842"/>
    </source>
</evidence>
<comment type="caution">
    <text evidence="3">The sequence shown here is derived from an EMBL/GenBank/DDBJ whole genome shotgun (WGS) entry which is preliminary data.</text>
</comment>
<dbReference type="GO" id="GO:0008168">
    <property type="term" value="F:methyltransferase activity"/>
    <property type="evidence" value="ECO:0007669"/>
    <property type="project" value="InterPro"/>
</dbReference>
<gene>
    <name evidence="3" type="primary">SAMT</name>
    <name evidence="3" type="ORF">QJS10_CPA10g01901</name>
</gene>
<reference evidence="3" key="1">
    <citation type="journal article" date="2023" name="Nat. Commun.">
        <title>Diploid and tetraploid genomes of Acorus and the evolution of monocots.</title>
        <authorList>
            <person name="Ma L."/>
            <person name="Liu K.W."/>
            <person name="Li Z."/>
            <person name="Hsiao Y.Y."/>
            <person name="Qi Y."/>
            <person name="Fu T."/>
            <person name="Tang G.D."/>
            <person name="Zhang D."/>
            <person name="Sun W.H."/>
            <person name="Liu D.K."/>
            <person name="Li Y."/>
            <person name="Chen G.Z."/>
            <person name="Liu X.D."/>
            <person name="Liao X.Y."/>
            <person name="Jiang Y.T."/>
            <person name="Yu X."/>
            <person name="Hao Y."/>
            <person name="Huang J."/>
            <person name="Zhao X.W."/>
            <person name="Ke S."/>
            <person name="Chen Y.Y."/>
            <person name="Wu W.L."/>
            <person name="Hsu J.L."/>
            <person name="Lin Y.F."/>
            <person name="Huang M.D."/>
            <person name="Li C.Y."/>
            <person name="Huang L."/>
            <person name="Wang Z.W."/>
            <person name="Zhao X."/>
            <person name="Zhong W.Y."/>
            <person name="Peng D.H."/>
            <person name="Ahmad S."/>
            <person name="Lan S."/>
            <person name="Zhang J.S."/>
            <person name="Tsai W.C."/>
            <person name="Van de Peer Y."/>
            <person name="Liu Z.J."/>
        </authorList>
    </citation>
    <scope>NUCLEOTIDE SEQUENCE</scope>
    <source>
        <strain evidence="3">CP</strain>
    </source>
</reference>
<evidence type="ECO:0000313" key="3">
    <source>
        <dbReference type="EMBL" id="KAK1307479.1"/>
    </source>
</evidence>
<dbReference type="Gene3D" id="1.10.1200.270">
    <property type="entry name" value="Methyltransferase, alpha-helical capping domain"/>
    <property type="match status" value="1"/>
</dbReference>
<name>A0AAV9E397_ACOCL</name>
<dbReference type="Proteomes" id="UP001180020">
    <property type="component" value="Unassembled WGS sequence"/>
</dbReference>
<dbReference type="Gene3D" id="3.40.50.150">
    <property type="entry name" value="Vaccinia Virus protein VP39"/>
    <property type="match status" value="1"/>
</dbReference>